<dbReference type="SUPFAM" id="SSF69635">
    <property type="entry name" value="Type III secretory system chaperone-like"/>
    <property type="match status" value="1"/>
</dbReference>
<dbReference type="EMBL" id="FUXX01000006">
    <property type="protein sequence ID" value="SKA59048.1"/>
    <property type="molecule type" value="Genomic_DNA"/>
</dbReference>
<accession>A0A1T4V2A7</accession>
<keyword evidence="2" id="KW-1185">Reference proteome</keyword>
<dbReference type="Pfam" id="PF05932">
    <property type="entry name" value="CesT"/>
    <property type="match status" value="1"/>
</dbReference>
<dbReference type="RefSeq" id="WP_078928155.1">
    <property type="nucleotide sequence ID" value="NZ_FUXX01000006.1"/>
</dbReference>
<dbReference type="Gene3D" id="3.30.1460.10">
    <property type="match status" value="1"/>
</dbReference>
<protein>
    <submittedName>
        <fullName evidence="1">Tir chaperone protein (CesT) family protein</fullName>
    </submittedName>
</protein>
<evidence type="ECO:0000313" key="2">
    <source>
        <dbReference type="Proteomes" id="UP000242432"/>
    </source>
</evidence>
<dbReference type="GO" id="GO:0030254">
    <property type="term" value="P:protein secretion by the type III secretion system"/>
    <property type="evidence" value="ECO:0007669"/>
    <property type="project" value="InterPro"/>
</dbReference>
<evidence type="ECO:0000313" key="1">
    <source>
        <dbReference type="EMBL" id="SKA59048.1"/>
    </source>
</evidence>
<name>A0A1T4V2A7_9GAMM</name>
<dbReference type="CDD" id="cd16364">
    <property type="entry name" value="T3SC_I-like"/>
    <property type="match status" value="1"/>
</dbReference>
<dbReference type="Proteomes" id="UP000242432">
    <property type="component" value="Unassembled WGS sequence"/>
</dbReference>
<reference evidence="2" key="1">
    <citation type="submission" date="2017-02" db="EMBL/GenBank/DDBJ databases">
        <authorList>
            <person name="Varghese N."/>
            <person name="Submissions S."/>
        </authorList>
    </citation>
    <scope>NUCLEOTIDE SEQUENCE [LARGE SCALE GENOMIC DNA]</scope>
    <source>
        <strain evidence="2">DSM 3072</strain>
    </source>
</reference>
<gene>
    <name evidence="1" type="ORF">SAMN02745213_00584</name>
</gene>
<dbReference type="InterPro" id="IPR010261">
    <property type="entry name" value="Tir_chaperone"/>
</dbReference>
<organism evidence="1 2">
    <name type="scientific">Succinivibrio dextrinosolvens DSM 3072</name>
    <dbReference type="NCBI Taxonomy" id="1123324"/>
    <lineage>
        <taxon>Bacteria</taxon>
        <taxon>Pseudomonadati</taxon>
        <taxon>Pseudomonadota</taxon>
        <taxon>Gammaproteobacteria</taxon>
        <taxon>Aeromonadales</taxon>
        <taxon>Succinivibrionaceae</taxon>
        <taxon>Succinivibrio</taxon>
    </lineage>
</organism>
<dbReference type="AlphaFoldDB" id="A0A1T4V2A7"/>
<sequence>MNYTELIDTFGNRIGIDGLAFSRQGSCSVSFDDDELIFELNGNRLFVISDIDIAEDESEALHRVMLEGNHFGHKTGFSCLGLDRRTGSYTLSRVFEGEIEIETFMKEIELFVRALRYWKQYLNGGTTEQKEEFSFSTNVIFP</sequence>
<proteinExistence type="predicted"/>